<dbReference type="SMART" id="SM00355">
    <property type="entry name" value="ZnF_C2H2"/>
    <property type="match status" value="6"/>
</dbReference>
<evidence type="ECO:0000256" key="2">
    <source>
        <dbReference type="ARBA" id="ARBA00022737"/>
    </source>
</evidence>
<proteinExistence type="predicted"/>
<keyword evidence="2" id="KW-0677">Repeat</keyword>
<keyword evidence="7" id="KW-1185">Reference proteome</keyword>
<dbReference type="GO" id="GO:0008270">
    <property type="term" value="F:zinc ion binding"/>
    <property type="evidence" value="ECO:0007669"/>
    <property type="project" value="UniProtKB-KW"/>
</dbReference>
<sequence length="272" mass="31655">NPNNLNYHRQCHTTENCGIACPECKNTDFRNWNTLHTHLWREHQIDMELYSCELCNFKTPVLSRLKNTHVKIHSEERNFKCEICEKKFKNTKQLKNHRRIHRSATEQLPVIKCELCSTTVITGRQYKRHLRNEHGCSDGPDGHTCGVCGKVMNSMAALTVHKKKHEDGEKISCTECDYTTHDHNAARRHRMKHEKEKQYKCPFCRYKTIQSTTYRMLPTPPADQNQHLPLIRPALFSKTFSESVGGKNLKLTDCLEHPPSCDSPQYPNIDLT</sequence>
<keyword evidence="1" id="KW-0479">Metal-binding</keyword>
<keyword evidence="4" id="KW-0862">Zinc</keyword>
<dbReference type="PANTHER" id="PTHR24379:SF121">
    <property type="entry name" value="C2H2-TYPE DOMAIN-CONTAINING PROTEIN"/>
    <property type="match status" value="1"/>
</dbReference>
<dbReference type="PROSITE" id="PS50157">
    <property type="entry name" value="ZINC_FINGER_C2H2_2"/>
    <property type="match status" value="2"/>
</dbReference>
<feature type="domain" description="C2H2-type" evidence="5">
    <location>
        <begin position="143"/>
        <end position="170"/>
    </location>
</feature>
<dbReference type="PROSITE" id="PS00028">
    <property type="entry name" value="ZINC_FINGER_C2H2_1"/>
    <property type="match status" value="3"/>
</dbReference>
<dbReference type="FunFam" id="3.30.160.60:FF:001864">
    <property type="entry name" value="zinc finger protein 883-like"/>
    <property type="match status" value="1"/>
</dbReference>
<reference evidence="6" key="1">
    <citation type="submission" date="2022-08" db="UniProtKB">
        <authorList>
            <consortium name="EnsemblMetazoa"/>
        </authorList>
    </citation>
    <scope>IDENTIFICATION</scope>
    <source>
        <strain evidence="6">Israel</strain>
    </source>
</reference>
<evidence type="ECO:0000259" key="5">
    <source>
        <dbReference type="PROSITE" id="PS50157"/>
    </source>
</evidence>
<accession>A0A1B0DHL8</accession>
<dbReference type="InterPro" id="IPR036236">
    <property type="entry name" value="Znf_C2H2_sf"/>
</dbReference>
<evidence type="ECO:0000256" key="3">
    <source>
        <dbReference type="ARBA" id="ARBA00022771"/>
    </source>
</evidence>
<dbReference type="PANTHER" id="PTHR24379">
    <property type="entry name" value="KRAB AND ZINC FINGER DOMAIN-CONTAINING"/>
    <property type="match status" value="1"/>
</dbReference>
<dbReference type="SUPFAM" id="SSF57667">
    <property type="entry name" value="beta-beta-alpha zinc fingers"/>
    <property type="match status" value="2"/>
</dbReference>
<name>A0A1B0DHL8_PHLPP</name>
<dbReference type="Gene3D" id="3.30.160.60">
    <property type="entry name" value="Classic Zinc Finger"/>
    <property type="match status" value="3"/>
</dbReference>
<evidence type="ECO:0000313" key="7">
    <source>
        <dbReference type="Proteomes" id="UP000092462"/>
    </source>
</evidence>
<dbReference type="Pfam" id="PF00096">
    <property type="entry name" value="zf-C2H2"/>
    <property type="match status" value="1"/>
</dbReference>
<dbReference type="AlphaFoldDB" id="A0A1B0DHL8"/>
<keyword evidence="3" id="KW-0863">Zinc-finger</keyword>
<dbReference type="VEuPathDB" id="VectorBase:PPAI007652"/>
<dbReference type="Proteomes" id="UP000092462">
    <property type="component" value="Unassembled WGS sequence"/>
</dbReference>
<evidence type="ECO:0000313" key="6">
    <source>
        <dbReference type="EnsemblMetazoa" id="PPAI007652-PA"/>
    </source>
</evidence>
<evidence type="ECO:0000256" key="1">
    <source>
        <dbReference type="ARBA" id="ARBA00022723"/>
    </source>
</evidence>
<evidence type="ECO:0000256" key="4">
    <source>
        <dbReference type="ARBA" id="ARBA00022833"/>
    </source>
</evidence>
<protein>
    <recommendedName>
        <fullName evidence="5">C2H2-type domain-containing protein</fullName>
    </recommendedName>
</protein>
<feature type="domain" description="C2H2-type" evidence="5">
    <location>
        <begin position="79"/>
        <end position="106"/>
    </location>
</feature>
<organism evidence="6 7">
    <name type="scientific">Phlebotomus papatasi</name>
    <name type="common">Sandfly</name>
    <dbReference type="NCBI Taxonomy" id="29031"/>
    <lineage>
        <taxon>Eukaryota</taxon>
        <taxon>Metazoa</taxon>
        <taxon>Ecdysozoa</taxon>
        <taxon>Arthropoda</taxon>
        <taxon>Hexapoda</taxon>
        <taxon>Insecta</taxon>
        <taxon>Pterygota</taxon>
        <taxon>Neoptera</taxon>
        <taxon>Endopterygota</taxon>
        <taxon>Diptera</taxon>
        <taxon>Nematocera</taxon>
        <taxon>Psychodoidea</taxon>
        <taxon>Psychodidae</taxon>
        <taxon>Phlebotomus</taxon>
        <taxon>Phlebotomus</taxon>
    </lineage>
</organism>
<dbReference type="InterPro" id="IPR013087">
    <property type="entry name" value="Znf_C2H2_type"/>
</dbReference>
<dbReference type="VEuPathDB" id="VectorBase:PPAPM1_007095"/>
<dbReference type="EnsemblMetazoa" id="PPAI007652-RA">
    <property type="protein sequence ID" value="PPAI007652-PA"/>
    <property type="gene ID" value="PPAI007652"/>
</dbReference>
<dbReference type="EMBL" id="AJVK01034094">
    <property type="status" value="NOT_ANNOTATED_CDS"/>
    <property type="molecule type" value="Genomic_DNA"/>
</dbReference>